<dbReference type="NCBIfam" id="TIGR04344">
    <property type="entry name" value="ovoA_Nterm"/>
    <property type="match status" value="1"/>
</dbReference>
<protein>
    <submittedName>
        <fullName evidence="2">5-histidylcysteine sulfoxide synthase</fullName>
    </submittedName>
</protein>
<proteinExistence type="predicted"/>
<dbReference type="RefSeq" id="WP_190349251.1">
    <property type="nucleotide sequence ID" value="NZ_JACJPY010000004.1"/>
</dbReference>
<dbReference type="Proteomes" id="UP000631421">
    <property type="component" value="Unassembled WGS sequence"/>
</dbReference>
<dbReference type="AlphaFoldDB" id="A0A926Z6M8"/>
<dbReference type="Pfam" id="PF03781">
    <property type="entry name" value="FGE-sulfatase"/>
    <property type="match status" value="1"/>
</dbReference>
<comment type="caution">
    <text evidence="2">The sequence shown here is derived from an EMBL/GenBank/DDBJ whole genome shotgun (WGS) entry which is preliminary data.</text>
</comment>
<organism evidence="2 3">
    <name type="scientific">Pseudanabaena cinerea FACHB-1277</name>
    <dbReference type="NCBI Taxonomy" id="2949581"/>
    <lineage>
        <taxon>Bacteria</taxon>
        <taxon>Bacillati</taxon>
        <taxon>Cyanobacteriota</taxon>
        <taxon>Cyanophyceae</taxon>
        <taxon>Pseudanabaenales</taxon>
        <taxon>Pseudanabaenaceae</taxon>
        <taxon>Pseudanabaena</taxon>
        <taxon>Pseudanabaena cinerea</taxon>
    </lineage>
</organism>
<dbReference type="InterPro" id="IPR042095">
    <property type="entry name" value="SUMF_sf"/>
</dbReference>
<reference evidence="2" key="1">
    <citation type="journal article" date="2015" name="ISME J.">
        <title>Draft Genome Sequence of Streptomyces incarnatus NRRL8089, which Produces the Nucleoside Antibiotic Sinefungin.</title>
        <authorList>
            <person name="Oshima K."/>
            <person name="Hattori M."/>
            <person name="Shimizu H."/>
            <person name="Fukuda K."/>
            <person name="Nemoto M."/>
            <person name="Inagaki K."/>
            <person name="Tamura T."/>
        </authorList>
    </citation>
    <scope>NUCLEOTIDE SEQUENCE</scope>
    <source>
        <strain evidence="2">FACHB-1277</strain>
    </source>
</reference>
<evidence type="ECO:0000313" key="3">
    <source>
        <dbReference type="Proteomes" id="UP000631421"/>
    </source>
</evidence>
<reference evidence="2" key="2">
    <citation type="submission" date="2020-08" db="EMBL/GenBank/DDBJ databases">
        <authorList>
            <person name="Chen M."/>
            <person name="Teng W."/>
            <person name="Zhao L."/>
            <person name="Hu C."/>
            <person name="Zhou Y."/>
            <person name="Han B."/>
            <person name="Song L."/>
            <person name="Shu W."/>
        </authorList>
    </citation>
    <scope>NUCLEOTIDE SEQUENCE</scope>
    <source>
        <strain evidence="2">FACHB-1277</strain>
    </source>
</reference>
<accession>A0A926Z6M8</accession>
<dbReference type="InterPro" id="IPR027577">
    <property type="entry name" value="OvoA_Nterm"/>
</dbReference>
<gene>
    <name evidence="2" type="primary">ovoA</name>
    <name evidence="2" type="ORF">H6F44_02020</name>
</gene>
<dbReference type="GO" id="GO:0120147">
    <property type="term" value="F:formylglycine-generating oxidase activity"/>
    <property type="evidence" value="ECO:0007669"/>
    <property type="project" value="TreeGrafter"/>
</dbReference>
<evidence type="ECO:0000313" key="2">
    <source>
        <dbReference type="EMBL" id="MBD2148909.1"/>
    </source>
</evidence>
<dbReference type="EMBL" id="JACJPY010000004">
    <property type="protein sequence ID" value="MBD2148909.1"/>
    <property type="molecule type" value="Genomic_DNA"/>
</dbReference>
<dbReference type="InterPro" id="IPR005532">
    <property type="entry name" value="SUMF_dom"/>
</dbReference>
<name>A0A926Z6M8_9CYAN</name>
<feature type="domain" description="Sulfatase-modifying factor enzyme-like" evidence="1">
    <location>
        <begin position="197"/>
        <end position="446"/>
    </location>
</feature>
<dbReference type="SUPFAM" id="SSF56436">
    <property type="entry name" value="C-type lectin-like"/>
    <property type="match status" value="1"/>
</dbReference>
<evidence type="ECO:0000259" key="1">
    <source>
        <dbReference type="Pfam" id="PF03781"/>
    </source>
</evidence>
<dbReference type="InterPro" id="IPR016187">
    <property type="entry name" value="CTDL_fold"/>
</dbReference>
<sequence length="452" mass="53185">MNSIYPDIQPPNLHKCDRQDILQYFQRAWQIETDLLKSIIEPDTFYINPDPLRNLLIFYLGHSAVFYINKLVCVDLLPKRINPDFEVLFEIGVDPEKPEDIQGIFANLRQAAVEQVWTYRQQVYECISELIENLTDTAAIDFEHPLWALMMAIEHQYIHIETSSMLLRQLPIEKLQRPKHWQYAPSNNPKNSRLANPMISIDGGIVKLGKPQNDYTYGWDIEYGDRLVTVAPFAASKYLVTNAEFQEFVEAGGYENPDFWSETAWQWKVNHQVQHPRFWIAQGDHYLYRAMFDEIELPLDFPVEVNYYEAIAYCRWQSDRWGLPLRLMSEAEWRLATYGNSDLAAAHEDYNLNLRYGSPQPVNQLATNVGLHDLRGNVWQWLSDHLTPLDGYQPHHLYSNYSMPYFDQQHYMMAGGSWITNGTESGRYYRNWFRPHFYQHAGFRLATHSDLR</sequence>
<dbReference type="PANTHER" id="PTHR23150:SF26">
    <property type="entry name" value="GENERIC METHYLTRANSFERASE"/>
    <property type="match status" value="1"/>
</dbReference>
<keyword evidence="3" id="KW-1185">Reference proteome</keyword>
<dbReference type="InterPro" id="IPR051043">
    <property type="entry name" value="Sulfatase_Mod_Factor_Kinase"/>
</dbReference>
<dbReference type="PANTHER" id="PTHR23150">
    <property type="entry name" value="SULFATASE MODIFYING FACTOR 1, 2"/>
    <property type="match status" value="1"/>
</dbReference>
<dbReference type="Gene3D" id="3.90.1580.10">
    <property type="entry name" value="paralog of FGE (formylglycine-generating enzyme)"/>
    <property type="match status" value="1"/>
</dbReference>